<dbReference type="EMBL" id="JARK01001563">
    <property type="protein sequence ID" value="EYB89839.1"/>
    <property type="molecule type" value="Genomic_DNA"/>
</dbReference>
<evidence type="ECO:0000313" key="1">
    <source>
        <dbReference type="EMBL" id="EYB89839.1"/>
    </source>
</evidence>
<gene>
    <name evidence="1" type="primary">Acey_s0227.g2819</name>
    <name evidence="1" type="ORF">Y032_0227g2819</name>
</gene>
<reference evidence="2" key="1">
    <citation type="journal article" date="2015" name="Nat. Genet.">
        <title>The genome and transcriptome of the zoonotic hookworm Ancylostoma ceylanicum identify infection-specific gene families.</title>
        <authorList>
            <person name="Schwarz E.M."/>
            <person name="Hu Y."/>
            <person name="Antoshechkin I."/>
            <person name="Miller M.M."/>
            <person name="Sternberg P.W."/>
            <person name="Aroian R.V."/>
        </authorList>
    </citation>
    <scope>NUCLEOTIDE SEQUENCE</scope>
    <source>
        <strain evidence="2">HY135</strain>
    </source>
</reference>
<dbReference type="OrthoDB" id="10250730at2759"/>
<proteinExistence type="predicted"/>
<sequence>MAKYFRKFFTLAVNDLANQYAIPAKSLTGYVLTKYCARRTDRLNKAVVDSLNIQKAATHSLSFGQCIFHDSGSAGIEARSVVGQTVDPRSIRLL</sequence>
<dbReference type="Proteomes" id="UP000024635">
    <property type="component" value="Unassembled WGS sequence"/>
</dbReference>
<keyword evidence="2" id="KW-1185">Reference proteome</keyword>
<protein>
    <submittedName>
        <fullName evidence="1">Uncharacterized protein</fullName>
    </submittedName>
</protein>
<organism evidence="1 2">
    <name type="scientific">Ancylostoma ceylanicum</name>
    <dbReference type="NCBI Taxonomy" id="53326"/>
    <lineage>
        <taxon>Eukaryota</taxon>
        <taxon>Metazoa</taxon>
        <taxon>Ecdysozoa</taxon>
        <taxon>Nematoda</taxon>
        <taxon>Chromadorea</taxon>
        <taxon>Rhabditida</taxon>
        <taxon>Rhabditina</taxon>
        <taxon>Rhabditomorpha</taxon>
        <taxon>Strongyloidea</taxon>
        <taxon>Ancylostomatidae</taxon>
        <taxon>Ancylostomatinae</taxon>
        <taxon>Ancylostoma</taxon>
    </lineage>
</organism>
<name>A0A016SHQ1_9BILA</name>
<dbReference type="AlphaFoldDB" id="A0A016SHQ1"/>
<comment type="caution">
    <text evidence="1">The sequence shown here is derived from an EMBL/GenBank/DDBJ whole genome shotgun (WGS) entry which is preliminary data.</text>
</comment>
<accession>A0A016SHQ1</accession>
<evidence type="ECO:0000313" key="2">
    <source>
        <dbReference type="Proteomes" id="UP000024635"/>
    </source>
</evidence>